<dbReference type="InterPro" id="IPR006665">
    <property type="entry name" value="OmpA-like"/>
</dbReference>
<reference evidence="7 8" key="1">
    <citation type="journal article" date="2014" name="Genome Announc.">
        <title>Draft Genome Sequence of Lysobacter capsici AZ78, a Bacterium Antagonistic to Plant-Pathogenic Oomycetes.</title>
        <authorList>
            <person name="Puopolo G."/>
            <person name="Sonego P."/>
            <person name="Engelen K."/>
            <person name="Pertot I."/>
        </authorList>
    </citation>
    <scope>NUCLEOTIDE SEQUENCE [LARGE SCALE GENOMIC DNA]</scope>
    <source>
        <strain evidence="7 8">AZ78</strain>
    </source>
</reference>
<evidence type="ECO:0000256" key="3">
    <source>
        <dbReference type="ARBA" id="ARBA00023136"/>
    </source>
</evidence>
<keyword evidence="4" id="KW-0998">Cell outer membrane</keyword>
<comment type="subcellular location">
    <subcellularLocation>
        <location evidence="1">Cell outer membrane</location>
    </subcellularLocation>
</comment>
<dbReference type="GO" id="GO:0015288">
    <property type="term" value="F:porin activity"/>
    <property type="evidence" value="ECO:0007669"/>
    <property type="project" value="InterPro"/>
</dbReference>
<keyword evidence="2" id="KW-0732">Signal</keyword>
<evidence type="ECO:0000256" key="1">
    <source>
        <dbReference type="ARBA" id="ARBA00004442"/>
    </source>
</evidence>
<dbReference type="PRINTS" id="PR01022">
    <property type="entry name" value="OUTRMMBRANEA"/>
</dbReference>
<dbReference type="Gene3D" id="3.30.1450.10">
    <property type="match status" value="1"/>
</dbReference>
<evidence type="ECO:0000313" key="8">
    <source>
        <dbReference type="Proteomes" id="UP000023435"/>
    </source>
</evidence>
<evidence type="ECO:0000256" key="4">
    <source>
        <dbReference type="ARBA" id="ARBA00023237"/>
    </source>
</evidence>
<sequence>MESLRQVAAGVTKEQLYHLLGRPHFREGYAGVREWDYLFHFRRDGGVTTCQYKVIFDRNYLARSFYWMPQDCGDLLREPVAAATPSAPPAAAPRRFSLSADALFAFGQSGRGDLQSSGRAEIARIAAELRDAKDLRNVRVIGHTDSIGSEQANQVLSQRRAQTVHGLLIDEGVPARSISAEGRGESEPVIGDCDARAERAALIACLQPNRRVEIVADVEQ</sequence>
<dbReference type="CDD" id="cd07185">
    <property type="entry name" value="OmpA_C-like"/>
    <property type="match status" value="1"/>
</dbReference>
<dbReference type="InterPro" id="IPR037873">
    <property type="entry name" value="BamE-like"/>
</dbReference>
<gene>
    <name evidence="7" type="ORF">AZ78_3715</name>
</gene>
<proteinExistence type="predicted"/>
<keyword evidence="8" id="KW-1185">Reference proteome</keyword>
<dbReference type="PROSITE" id="PS01068">
    <property type="entry name" value="OMPA_1"/>
    <property type="match status" value="1"/>
</dbReference>
<dbReference type="PANTHER" id="PTHR30329:SF21">
    <property type="entry name" value="LIPOPROTEIN YIAD-RELATED"/>
    <property type="match status" value="1"/>
</dbReference>
<dbReference type="InterPro" id="IPR036737">
    <property type="entry name" value="OmpA-like_sf"/>
</dbReference>
<dbReference type="Pfam" id="PF04355">
    <property type="entry name" value="BamE"/>
    <property type="match status" value="1"/>
</dbReference>
<dbReference type="EMBL" id="JAJA02000001">
    <property type="protein sequence ID" value="KWS06161.1"/>
    <property type="molecule type" value="Genomic_DNA"/>
</dbReference>
<comment type="caution">
    <text evidence="7">The sequence shown here is derived from an EMBL/GenBank/DDBJ whole genome shotgun (WGS) entry which is preliminary data.</text>
</comment>
<accession>A0A108UBJ4</accession>
<dbReference type="Pfam" id="PF00691">
    <property type="entry name" value="OmpA"/>
    <property type="match status" value="1"/>
</dbReference>
<name>A0A108UBJ4_9GAMM</name>
<organism evidence="7 8">
    <name type="scientific">Lysobacter capsici AZ78</name>
    <dbReference type="NCBI Taxonomy" id="1444315"/>
    <lineage>
        <taxon>Bacteria</taxon>
        <taxon>Pseudomonadati</taxon>
        <taxon>Pseudomonadota</taxon>
        <taxon>Gammaproteobacteria</taxon>
        <taxon>Lysobacterales</taxon>
        <taxon>Lysobacteraceae</taxon>
        <taxon>Lysobacter</taxon>
    </lineage>
</organism>
<dbReference type="SUPFAM" id="SSF103088">
    <property type="entry name" value="OmpA-like"/>
    <property type="match status" value="1"/>
</dbReference>
<dbReference type="GO" id="GO:0009279">
    <property type="term" value="C:cell outer membrane"/>
    <property type="evidence" value="ECO:0007669"/>
    <property type="project" value="UniProtKB-SubCell"/>
</dbReference>
<dbReference type="InterPro" id="IPR006690">
    <property type="entry name" value="OMPA-like_CS"/>
</dbReference>
<feature type="domain" description="OmpA-like" evidence="6">
    <location>
        <begin position="91"/>
        <end position="220"/>
    </location>
</feature>
<keyword evidence="3 5" id="KW-0472">Membrane</keyword>
<dbReference type="InterPro" id="IPR006664">
    <property type="entry name" value="OMP_bac"/>
</dbReference>
<evidence type="ECO:0000313" key="7">
    <source>
        <dbReference type="EMBL" id="KWS06161.1"/>
    </source>
</evidence>
<dbReference type="InterPro" id="IPR050330">
    <property type="entry name" value="Bact_OuterMem_StrucFunc"/>
</dbReference>
<dbReference type="AlphaFoldDB" id="A0A108UBJ4"/>
<dbReference type="InterPro" id="IPR007450">
    <property type="entry name" value="BamE_dom"/>
</dbReference>
<dbReference type="PROSITE" id="PS51123">
    <property type="entry name" value="OMPA_2"/>
    <property type="match status" value="1"/>
</dbReference>
<evidence type="ECO:0000256" key="2">
    <source>
        <dbReference type="ARBA" id="ARBA00022729"/>
    </source>
</evidence>
<dbReference type="Proteomes" id="UP000023435">
    <property type="component" value="Unassembled WGS sequence"/>
</dbReference>
<dbReference type="PRINTS" id="PR01021">
    <property type="entry name" value="OMPADOMAIN"/>
</dbReference>
<evidence type="ECO:0000259" key="6">
    <source>
        <dbReference type="PROSITE" id="PS51123"/>
    </source>
</evidence>
<protein>
    <submittedName>
        <fullName evidence="7">Outer membrane protein A</fullName>
    </submittedName>
</protein>
<dbReference type="Gene3D" id="3.30.1330.60">
    <property type="entry name" value="OmpA-like domain"/>
    <property type="match status" value="1"/>
</dbReference>
<evidence type="ECO:0000256" key="5">
    <source>
        <dbReference type="PROSITE-ProRule" id="PRU00473"/>
    </source>
</evidence>
<dbReference type="PANTHER" id="PTHR30329">
    <property type="entry name" value="STATOR ELEMENT OF FLAGELLAR MOTOR COMPLEX"/>
    <property type="match status" value="1"/>
</dbReference>
<dbReference type="InterPro" id="IPR002368">
    <property type="entry name" value="OmpA"/>
</dbReference>